<dbReference type="Proteomes" id="UP000038010">
    <property type="component" value="Unassembled WGS sequence"/>
</dbReference>
<dbReference type="GO" id="GO:0046403">
    <property type="term" value="F:polynucleotide 3'-phosphatase activity"/>
    <property type="evidence" value="ECO:0007669"/>
    <property type="project" value="TreeGrafter"/>
</dbReference>
<organism evidence="2 3">
    <name type="scientific">Cyphellophora attinorum</name>
    <dbReference type="NCBI Taxonomy" id="1664694"/>
    <lineage>
        <taxon>Eukaryota</taxon>
        <taxon>Fungi</taxon>
        <taxon>Dikarya</taxon>
        <taxon>Ascomycota</taxon>
        <taxon>Pezizomycotina</taxon>
        <taxon>Eurotiomycetes</taxon>
        <taxon>Chaetothyriomycetidae</taxon>
        <taxon>Chaetothyriales</taxon>
        <taxon>Cyphellophoraceae</taxon>
        <taxon>Cyphellophora</taxon>
    </lineage>
</organism>
<evidence type="ECO:0000313" key="3">
    <source>
        <dbReference type="Proteomes" id="UP000038010"/>
    </source>
</evidence>
<dbReference type="NCBIfam" id="TIGR01662">
    <property type="entry name" value="HAD-SF-IIIA"/>
    <property type="match status" value="1"/>
</dbReference>
<dbReference type="GO" id="GO:0046404">
    <property type="term" value="F:ATP-dependent polydeoxyribonucleotide 5'-hydroxyl-kinase activity"/>
    <property type="evidence" value="ECO:0007669"/>
    <property type="project" value="TreeGrafter"/>
</dbReference>
<sequence>MSLKRGASGGRAISPPPTKRRIESTTTNNAVASFFKPASQKPPDQISWRVLKDSLIIGRNNPTVIPPQAKIHPVRVAAFDLDDTLITATGAKFARGADAWKWWDPSIPGKLRQLYNEGYLVVIFTNQGGVSLKDKKPQTLQQDTASLAKLKSQVTNILTALNLPMSLYGASAQDHYRKPRTGMWQEMLEDYDLTAEGAVDMKSSFYIGDAAGREKTDKRQKADWASSDRDLATNIGIRFQTPEEFFRGEDVEPYQPAFDPSSYLSEAAIAKAGVKFEKKHKQEIVMFCGSPGAGKSTFFWRVLEPLGYLRVNQDTLKTRDRCLKAARGYLQEGLSVAVDNTNANVEARNYWISLGREFNVPVRCVHFTTPLRLAEHNDSVRALNVALMNPEKRELLPGIAFKSFQGRFQEPKLSEGFDDLTKVDFSWNGTPEQQAVWSKHWVSKFST</sequence>
<dbReference type="OrthoDB" id="19045at2759"/>
<dbReference type="Gene3D" id="3.40.50.300">
    <property type="entry name" value="P-loop containing nucleotide triphosphate hydrolases"/>
    <property type="match status" value="1"/>
</dbReference>
<dbReference type="GO" id="GO:0006281">
    <property type="term" value="P:DNA repair"/>
    <property type="evidence" value="ECO:0007669"/>
    <property type="project" value="TreeGrafter"/>
</dbReference>
<dbReference type="InterPro" id="IPR006549">
    <property type="entry name" value="HAD-SF_hydro_IIIA"/>
</dbReference>
<dbReference type="GeneID" id="28741098"/>
<dbReference type="STRING" id="1664694.A0A0N0NRB8"/>
<gene>
    <name evidence="2" type="ORF">AB675_8746</name>
</gene>
<proteinExistence type="predicted"/>
<dbReference type="RefSeq" id="XP_018004612.1">
    <property type="nucleotide sequence ID" value="XM_018149218.1"/>
</dbReference>
<dbReference type="EMBL" id="LFJN01000003">
    <property type="protein sequence ID" value="KPI44649.1"/>
    <property type="molecule type" value="Genomic_DNA"/>
</dbReference>
<evidence type="ECO:0000313" key="2">
    <source>
        <dbReference type="EMBL" id="KPI44649.1"/>
    </source>
</evidence>
<dbReference type="FunFam" id="3.40.50.300:FF:000737">
    <property type="entry name" value="Bifunctional polynucleotide phosphatase/kinase"/>
    <property type="match status" value="1"/>
</dbReference>
<dbReference type="AlphaFoldDB" id="A0A0N0NRB8"/>
<dbReference type="VEuPathDB" id="FungiDB:AB675_8746"/>
<protein>
    <submittedName>
        <fullName evidence="2">Bifunctional polynucleotide phosphatase/kinase</fullName>
    </submittedName>
</protein>
<dbReference type="SUPFAM" id="SSF56784">
    <property type="entry name" value="HAD-like"/>
    <property type="match status" value="1"/>
</dbReference>
<name>A0A0N0NRB8_9EURO</name>
<dbReference type="InterPro" id="IPR006551">
    <property type="entry name" value="Polynucleotide_phosphatase"/>
</dbReference>
<dbReference type="SUPFAM" id="SSF52540">
    <property type="entry name" value="P-loop containing nucleoside triphosphate hydrolases"/>
    <property type="match status" value="1"/>
</dbReference>
<keyword evidence="3" id="KW-1185">Reference proteome</keyword>
<dbReference type="PANTHER" id="PTHR12083:SF9">
    <property type="entry name" value="BIFUNCTIONAL POLYNUCLEOTIDE PHOSPHATASE_KINASE"/>
    <property type="match status" value="1"/>
</dbReference>
<dbReference type="InterPro" id="IPR036412">
    <property type="entry name" value="HAD-like_sf"/>
</dbReference>
<feature type="region of interest" description="Disordered" evidence="1">
    <location>
        <begin position="1"/>
        <end position="24"/>
    </location>
</feature>
<evidence type="ECO:0000256" key="1">
    <source>
        <dbReference type="SAM" id="MobiDB-lite"/>
    </source>
</evidence>
<dbReference type="InterPro" id="IPR013954">
    <property type="entry name" value="PNK3P"/>
</dbReference>
<dbReference type="InterPro" id="IPR027417">
    <property type="entry name" value="P-loop_NTPase"/>
</dbReference>
<keyword evidence="2" id="KW-0808">Transferase</keyword>
<dbReference type="InterPro" id="IPR023214">
    <property type="entry name" value="HAD_sf"/>
</dbReference>
<dbReference type="NCBIfam" id="TIGR01664">
    <property type="entry name" value="DNA-3'-Pase"/>
    <property type="match status" value="1"/>
</dbReference>
<dbReference type="PANTHER" id="PTHR12083">
    <property type="entry name" value="BIFUNCTIONAL POLYNUCLEOTIDE PHOSPHATASE/KINASE"/>
    <property type="match status" value="1"/>
</dbReference>
<comment type="caution">
    <text evidence="2">The sequence shown here is derived from an EMBL/GenBank/DDBJ whole genome shotgun (WGS) entry which is preliminary data.</text>
</comment>
<keyword evidence="2" id="KW-0418">Kinase</keyword>
<dbReference type="Pfam" id="PF13671">
    <property type="entry name" value="AAA_33"/>
    <property type="match status" value="1"/>
</dbReference>
<accession>A0A0N0NRB8</accession>
<reference evidence="2 3" key="1">
    <citation type="submission" date="2015-06" db="EMBL/GenBank/DDBJ databases">
        <title>Draft genome of the ant-associated black yeast Phialophora attae CBS 131958.</title>
        <authorList>
            <person name="Moreno L.F."/>
            <person name="Stielow B.J."/>
            <person name="de Hoog S."/>
            <person name="Vicente V.A."/>
            <person name="Weiss V.A."/>
            <person name="de Vries M."/>
            <person name="Cruz L.M."/>
            <person name="Souza E.M."/>
        </authorList>
    </citation>
    <scope>NUCLEOTIDE SEQUENCE [LARGE SCALE GENOMIC DNA]</scope>
    <source>
        <strain evidence="2 3">CBS 131958</strain>
    </source>
</reference>
<dbReference type="Pfam" id="PF08645">
    <property type="entry name" value="PNK3P"/>
    <property type="match status" value="1"/>
</dbReference>
<dbReference type="Gene3D" id="3.40.50.1000">
    <property type="entry name" value="HAD superfamily/HAD-like"/>
    <property type="match status" value="1"/>
</dbReference>
<dbReference type="GO" id="GO:0003690">
    <property type="term" value="F:double-stranded DNA binding"/>
    <property type="evidence" value="ECO:0007669"/>
    <property type="project" value="TreeGrafter"/>
</dbReference>